<keyword evidence="8" id="KW-1185">Reference proteome</keyword>
<comment type="subcellular location">
    <subcellularLocation>
        <location evidence="1">Membrane</location>
    </subcellularLocation>
</comment>
<dbReference type="Gene3D" id="3.40.50.2000">
    <property type="entry name" value="Glycogen Phosphorylase B"/>
    <property type="match status" value="2"/>
</dbReference>
<dbReference type="InterPro" id="IPR050519">
    <property type="entry name" value="Glycosyltransf_28_UgtP"/>
</dbReference>
<feature type="domain" description="Diacylglycerol glucosyltransferase N-terminal" evidence="6">
    <location>
        <begin position="18"/>
        <end position="183"/>
    </location>
</feature>
<evidence type="ECO:0000259" key="5">
    <source>
        <dbReference type="Pfam" id="PF04101"/>
    </source>
</evidence>
<comment type="caution">
    <text evidence="7">The sequence shown here is derived from an EMBL/GenBank/DDBJ whole genome shotgun (WGS) entry which is preliminary data.</text>
</comment>
<dbReference type="Pfam" id="PF04101">
    <property type="entry name" value="Glyco_tran_28_C"/>
    <property type="match status" value="1"/>
</dbReference>
<evidence type="ECO:0000256" key="4">
    <source>
        <dbReference type="ARBA" id="ARBA00022679"/>
    </source>
</evidence>
<evidence type="ECO:0000256" key="2">
    <source>
        <dbReference type="ARBA" id="ARBA00006962"/>
    </source>
</evidence>
<evidence type="ECO:0000313" key="7">
    <source>
        <dbReference type="EMBL" id="MFD0871930.1"/>
    </source>
</evidence>
<keyword evidence="3" id="KW-0328">Glycosyltransferase</keyword>
<evidence type="ECO:0000259" key="6">
    <source>
        <dbReference type="Pfam" id="PF06925"/>
    </source>
</evidence>
<evidence type="ECO:0000256" key="1">
    <source>
        <dbReference type="ARBA" id="ARBA00004370"/>
    </source>
</evidence>
<reference evidence="8" key="1">
    <citation type="journal article" date="2019" name="Int. J. Syst. Evol. Microbiol.">
        <title>The Global Catalogue of Microorganisms (GCM) 10K type strain sequencing project: providing services to taxonomists for standard genome sequencing and annotation.</title>
        <authorList>
            <consortium name="The Broad Institute Genomics Platform"/>
            <consortium name="The Broad Institute Genome Sequencing Center for Infectious Disease"/>
            <person name="Wu L."/>
            <person name="Ma J."/>
        </authorList>
    </citation>
    <scope>NUCLEOTIDE SEQUENCE [LARGE SCALE GENOMIC DNA]</scope>
    <source>
        <strain evidence="8">CCUG 57263</strain>
    </source>
</reference>
<accession>A0ABW3DFD9</accession>
<name>A0ABW3DFD9_9BACL</name>
<sequence length="401" mass="45342">MNDDPNILILTAGYGDGHIQVANALRNEFHTQGVRSVHVLDLLDEAHPRLNSLIRYIYLKSGPSQRAGFDYYGWSYYSTRNLNYDKWLAKPLLALGRQKFKQVIRSLLPDAVISTFPYVPVSPLCRKSGIAIPTFTVLTDFALHNRWMISKSDRFYVATKDLKEAMIQRKIQPRQIMVSGIPIRESFYASVDTCKLYEQYGLDPGKPVVLVMAGAYGVLQNMKSILEHLTALDNVQFAVVCGKNGKLKEELQARFAHQPQVKLLGYVETIHELMRLASCIITKAGGITLSEAIKMNVPICIFKPFPGQEKENARYLNDRGAALVARSAEELQEQIRKLLSDPVAYRRVKSAISRINSQQQPNAARSIALDVLETVNRLGTHHRNHMPTHERIPVPMDRLSF</sequence>
<dbReference type="RefSeq" id="WP_379291160.1">
    <property type="nucleotide sequence ID" value="NZ_JBHTIU010000094.1"/>
</dbReference>
<dbReference type="Proteomes" id="UP001597120">
    <property type="component" value="Unassembled WGS sequence"/>
</dbReference>
<dbReference type="PANTHER" id="PTHR43025">
    <property type="entry name" value="MONOGALACTOSYLDIACYLGLYCEROL SYNTHASE"/>
    <property type="match status" value="1"/>
</dbReference>
<evidence type="ECO:0000256" key="3">
    <source>
        <dbReference type="ARBA" id="ARBA00022676"/>
    </source>
</evidence>
<gene>
    <name evidence="7" type="ORF">ACFQ03_22635</name>
</gene>
<feature type="domain" description="Glycosyl transferase family 28 C-terminal" evidence="5">
    <location>
        <begin position="209"/>
        <end position="351"/>
    </location>
</feature>
<organism evidence="7 8">
    <name type="scientific">Paenibacillus residui</name>
    <dbReference type="NCBI Taxonomy" id="629724"/>
    <lineage>
        <taxon>Bacteria</taxon>
        <taxon>Bacillati</taxon>
        <taxon>Bacillota</taxon>
        <taxon>Bacilli</taxon>
        <taxon>Bacillales</taxon>
        <taxon>Paenibacillaceae</taxon>
        <taxon>Paenibacillus</taxon>
    </lineage>
</organism>
<dbReference type="PANTHER" id="PTHR43025:SF3">
    <property type="entry name" value="MONOGALACTOSYLDIACYLGLYCEROL SYNTHASE 1, CHLOROPLASTIC"/>
    <property type="match status" value="1"/>
</dbReference>
<dbReference type="SUPFAM" id="SSF53756">
    <property type="entry name" value="UDP-Glycosyltransferase/glycogen phosphorylase"/>
    <property type="match status" value="1"/>
</dbReference>
<dbReference type="EMBL" id="JBHTIU010000094">
    <property type="protein sequence ID" value="MFD0871930.1"/>
    <property type="molecule type" value="Genomic_DNA"/>
</dbReference>
<comment type="similarity">
    <text evidence="2">Belongs to the glycosyltransferase 28 family.</text>
</comment>
<keyword evidence="4" id="KW-0808">Transferase</keyword>
<proteinExistence type="inferred from homology"/>
<dbReference type="Pfam" id="PF06925">
    <property type="entry name" value="MGDG_synth"/>
    <property type="match status" value="1"/>
</dbReference>
<protein>
    <submittedName>
        <fullName evidence="7">Glycosyltransferase</fullName>
    </submittedName>
</protein>
<evidence type="ECO:0000313" key="8">
    <source>
        <dbReference type="Proteomes" id="UP001597120"/>
    </source>
</evidence>
<dbReference type="InterPro" id="IPR009695">
    <property type="entry name" value="Diacylglyc_glucosyltr_N"/>
</dbReference>
<dbReference type="InterPro" id="IPR007235">
    <property type="entry name" value="Glyco_trans_28_C"/>
</dbReference>